<sequence>MTDQEAAAPPPNNVLPDLQHPTDILHTINFVSQLLAIVLILSLGYNAAALVDGYFGGGFHIFEISKENFKGYKKVFPLVF</sequence>
<dbReference type="Proteomes" id="UP000295703">
    <property type="component" value="Unassembled WGS sequence"/>
</dbReference>
<dbReference type="EMBL" id="RYZW01000546">
    <property type="protein sequence ID" value="TDZ32284.1"/>
    <property type="molecule type" value="Genomic_DNA"/>
</dbReference>
<organism evidence="2 3">
    <name type="scientific">Colletotrichum trifolii</name>
    <dbReference type="NCBI Taxonomy" id="5466"/>
    <lineage>
        <taxon>Eukaryota</taxon>
        <taxon>Fungi</taxon>
        <taxon>Dikarya</taxon>
        <taxon>Ascomycota</taxon>
        <taxon>Pezizomycotina</taxon>
        <taxon>Sordariomycetes</taxon>
        <taxon>Hypocreomycetidae</taxon>
        <taxon>Glomerellales</taxon>
        <taxon>Glomerellaceae</taxon>
        <taxon>Colletotrichum</taxon>
        <taxon>Colletotrichum orbiculare species complex</taxon>
    </lineage>
</organism>
<comment type="caution">
    <text evidence="2">The sequence shown here is derived from an EMBL/GenBank/DDBJ whole genome shotgun (WGS) entry which is preliminary data.</text>
</comment>
<evidence type="ECO:0000313" key="2">
    <source>
        <dbReference type="EMBL" id="TDZ32284.1"/>
    </source>
</evidence>
<evidence type="ECO:0000313" key="3">
    <source>
        <dbReference type="Proteomes" id="UP000295703"/>
    </source>
</evidence>
<protein>
    <submittedName>
        <fullName evidence="2">Uncharacterized protein</fullName>
    </submittedName>
</protein>
<evidence type="ECO:0000256" key="1">
    <source>
        <dbReference type="SAM" id="Phobius"/>
    </source>
</evidence>
<keyword evidence="1" id="KW-0812">Transmembrane</keyword>
<keyword evidence="1" id="KW-0472">Membrane</keyword>
<reference evidence="2 3" key="1">
    <citation type="submission" date="2018-12" db="EMBL/GenBank/DDBJ databases">
        <title>Genome sequence and assembly of Colletotrichum trifolii.</title>
        <authorList>
            <person name="Gan P."/>
            <person name="Shirasu K."/>
        </authorList>
    </citation>
    <scope>NUCLEOTIDE SEQUENCE [LARGE SCALE GENOMIC DNA]</scope>
    <source>
        <strain evidence="2 3">543-2</strain>
    </source>
</reference>
<keyword evidence="1" id="KW-1133">Transmembrane helix</keyword>
<accession>A0A4R8Q9A0</accession>
<proteinExistence type="predicted"/>
<name>A0A4R8Q9A0_COLTR</name>
<dbReference type="STRING" id="5466.A0A4R8Q9A0"/>
<dbReference type="AlphaFoldDB" id="A0A4R8Q9A0"/>
<keyword evidence="3" id="KW-1185">Reference proteome</keyword>
<feature type="transmembrane region" description="Helical" evidence="1">
    <location>
        <begin position="24"/>
        <end position="45"/>
    </location>
</feature>
<gene>
    <name evidence="2" type="ORF">CTRI78_v011781</name>
</gene>